<evidence type="ECO:0000256" key="1">
    <source>
        <dbReference type="SAM" id="Phobius"/>
    </source>
</evidence>
<evidence type="ECO:0000256" key="2">
    <source>
        <dbReference type="SAM" id="SignalP"/>
    </source>
</evidence>
<dbReference type="EMBL" id="PVNL01000066">
    <property type="protein sequence ID" value="PRQ06803.1"/>
    <property type="molecule type" value="Genomic_DNA"/>
</dbReference>
<organism evidence="3 4">
    <name type="scientific">Enhygromyxa salina</name>
    <dbReference type="NCBI Taxonomy" id="215803"/>
    <lineage>
        <taxon>Bacteria</taxon>
        <taxon>Pseudomonadati</taxon>
        <taxon>Myxococcota</taxon>
        <taxon>Polyangia</taxon>
        <taxon>Nannocystales</taxon>
        <taxon>Nannocystaceae</taxon>
        <taxon>Enhygromyxa</taxon>
    </lineage>
</organism>
<proteinExistence type="predicted"/>
<feature type="chain" id="PRO_5015685809" evidence="2">
    <location>
        <begin position="18"/>
        <end position="286"/>
    </location>
</feature>
<sequence length="286" mass="29684">MPSPLLGLALASTLSFAPPDDAPAEAPIIVVTPAPAPAPEPPPPAVPAVPDWGPSSSVVVSQPAPAIPLAPPAPVVRIPRKPMMGIGLLVGAGVAFGVGLGSRLDQVDYATRNCDRWQASSAGGAPFNSLTGCFDYFDSPGLDSGDMFVGAAYGTSMVLTMIGSGALGQHKAWQTVHGDGRVRNPNTRYVFGAIFTGLGIASIAAHYALVYTDAQNPCTSWECNLERRALWIAASDGGALMLNTGLGLFSWAGNYRRNLEKYQRPQWSVLPGAARGSVGATAAVRF</sequence>
<evidence type="ECO:0000313" key="4">
    <source>
        <dbReference type="Proteomes" id="UP000238823"/>
    </source>
</evidence>
<dbReference type="Proteomes" id="UP000238823">
    <property type="component" value="Unassembled WGS sequence"/>
</dbReference>
<keyword evidence="1" id="KW-0812">Transmembrane</keyword>
<feature type="transmembrane region" description="Helical" evidence="1">
    <location>
        <begin position="189"/>
        <end position="209"/>
    </location>
</feature>
<name>A0A2S9YNY0_9BACT</name>
<feature type="transmembrane region" description="Helical" evidence="1">
    <location>
        <begin position="229"/>
        <end position="252"/>
    </location>
</feature>
<dbReference type="RefSeq" id="WP_106090450.1">
    <property type="nucleotide sequence ID" value="NZ_PVNL01000066.1"/>
</dbReference>
<keyword evidence="2" id="KW-0732">Signal</keyword>
<evidence type="ECO:0000313" key="3">
    <source>
        <dbReference type="EMBL" id="PRQ06803.1"/>
    </source>
</evidence>
<gene>
    <name evidence="3" type="ORF">ENSA7_34630</name>
</gene>
<dbReference type="OrthoDB" id="5514158at2"/>
<keyword evidence="1" id="KW-1133">Transmembrane helix</keyword>
<reference evidence="3 4" key="1">
    <citation type="submission" date="2018-03" db="EMBL/GenBank/DDBJ databases">
        <title>Draft Genome Sequences of the Obligatory Marine Myxobacteria Enhygromyxa salina SWB007.</title>
        <authorList>
            <person name="Poehlein A."/>
            <person name="Moghaddam J.A."/>
            <person name="Harms H."/>
            <person name="Alanjari M."/>
            <person name="Koenig G.M."/>
            <person name="Daniel R."/>
            <person name="Schaeberle T.F."/>
        </authorList>
    </citation>
    <scope>NUCLEOTIDE SEQUENCE [LARGE SCALE GENOMIC DNA]</scope>
    <source>
        <strain evidence="3 4">SWB007</strain>
    </source>
</reference>
<accession>A0A2S9YNY0</accession>
<keyword evidence="1" id="KW-0472">Membrane</keyword>
<protein>
    <submittedName>
        <fullName evidence="3">Uncharacterized protein</fullName>
    </submittedName>
</protein>
<dbReference type="AlphaFoldDB" id="A0A2S9YNY0"/>
<comment type="caution">
    <text evidence="3">The sequence shown here is derived from an EMBL/GenBank/DDBJ whole genome shotgun (WGS) entry which is preliminary data.</text>
</comment>
<feature type="signal peptide" evidence="2">
    <location>
        <begin position="1"/>
        <end position="17"/>
    </location>
</feature>